<name>A0A174SM82_9FIRM</name>
<dbReference type="InterPro" id="IPR001041">
    <property type="entry name" value="2Fe-2S_ferredoxin-type"/>
</dbReference>
<dbReference type="PANTHER" id="PTHR42895">
    <property type="entry name" value="IRON-SULFUR CLUSTER-BINDING PROTEIN-RELATED"/>
    <property type="match status" value="1"/>
</dbReference>
<organism evidence="2 3">
    <name type="scientific">Dorea longicatena</name>
    <dbReference type="NCBI Taxonomy" id="88431"/>
    <lineage>
        <taxon>Bacteria</taxon>
        <taxon>Bacillati</taxon>
        <taxon>Bacillota</taxon>
        <taxon>Clostridia</taxon>
        <taxon>Lachnospirales</taxon>
        <taxon>Lachnospiraceae</taxon>
        <taxon>Dorea</taxon>
    </lineage>
</organism>
<dbReference type="Pfam" id="PF00111">
    <property type="entry name" value="Fer2"/>
    <property type="match status" value="1"/>
</dbReference>
<dbReference type="Pfam" id="PF14574">
    <property type="entry name" value="RACo_C_ter"/>
    <property type="match status" value="1"/>
</dbReference>
<evidence type="ECO:0000259" key="1">
    <source>
        <dbReference type="PROSITE" id="PS51085"/>
    </source>
</evidence>
<dbReference type="SUPFAM" id="SSF54292">
    <property type="entry name" value="2Fe-2S ferredoxin-like"/>
    <property type="match status" value="1"/>
</dbReference>
<dbReference type="PANTHER" id="PTHR42895:SF1">
    <property type="entry name" value="IRON-SULFUR CLUSTER PROTEIN"/>
    <property type="match status" value="1"/>
</dbReference>
<protein>
    <submittedName>
        <fullName evidence="2">Na(+)-translocating NADH-quinone reductase subunit F</fullName>
    </submittedName>
</protein>
<gene>
    <name evidence="2" type="ORF">ERS852526_02474</name>
</gene>
<dbReference type="InterPro" id="IPR042259">
    <property type="entry name" value="Raco-like_middle_sf"/>
</dbReference>
<dbReference type="EMBL" id="CZAY01000019">
    <property type="protein sequence ID" value="CUP97481.1"/>
    <property type="molecule type" value="Genomic_DNA"/>
</dbReference>
<dbReference type="AlphaFoldDB" id="A0A174SM82"/>
<dbReference type="Proteomes" id="UP000095485">
    <property type="component" value="Unassembled WGS sequence"/>
</dbReference>
<sequence length="602" mass="66815">MTMKNMKRENLLEKLRKEGRFVENPCNGKGICGKCKVKILSGDAGEVTETERHFLSEEELARGIRLSCMVYPEEELEVETLQKEKKTEVLSEGYVPEFEKHTELKKQLIHIRKPNLKDQTSMEDQLLSQLGNVEIPFSLLQHLELAEGTYTAVIWSEKSLMALEPGDQTDYLYGVAIDIGTTTVVTSLIDMMTGKELGTASRINAQKEFGLDVLTRISYETEHPEDGKEHLQKAITDSINEMLDEVCRKTEVPGKGRIEKHDIYEITVAANCTMMHMLLGVSARSIGRAPYAPAFVKSKNLRAAEIGIQAGEGARLYCLPSVSAYIGADIVAGAYVCELRKQQKNVLFIDIGTNGEIVFSDHGRLLSCSCAAGPALEGMNISSGMRAAAGAIEDVKITEQGVKLQIIGQEEYRQEEPEGVCGSGILAVVKELRRTGLIQKDGAFIKQKDISEEDYRYPMLELDGRKRKFKMTERLRITQGDVRQVQLAKGAILSGFYALLKKAGRTMEDLDQVMIAGQFGAHLPAESLIGTGILPKEVKDKLIYVGNSSKTGAYLALMSGKAKQEMEELAHHMEYMELGATEGYERLFADCLMFPDESEITE</sequence>
<proteinExistence type="predicted"/>
<dbReference type="OrthoDB" id="9810588at2"/>
<dbReference type="Gene3D" id="3.30.420.480">
    <property type="entry name" value="Domain of unknown function (DUF4445)"/>
    <property type="match status" value="1"/>
</dbReference>
<dbReference type="PROSITE" id="PS51085">
    <property type="entry name" value="2FE2S_FER_2"/>
    <property type="match status" value="1"/>
</dbReference>
<dbReference type="InterPro" id="IPR036010">
    <property type="entry name" value="2Fe-2S_ferredoxin-like_sf"/>
</dbReference>
<dbReference type="Gene3D" id="3.10.20.30">
    <property type="match status" value="1"/>
</dbReference>
<dbReference type="GO" id="GO:0051536">
    <property type="term" value="F:iron-sulfur cluster binding"/>
    <property type="evidence" value="ECO:0007669"/>
    <property type="project" value="InterPro"/>
</dbReference>
<dbReference type="Pfam" id="PF17651">
    <property type="entry name" value="Raco_middle"/>
    <property type="match status" value="1"/>
</dbReference>
<feature type="domain" description="2Fe-2S ferredoxin-type" evidence="1">
    <location>
        <begin position="1"/>
        <end position="84"/>
    </location>
</feature>
<dbReference type="CDD" id="cd00207">
    <property type="entry name" value="fer2"/>
    <property type="match status" value="1"/>
</dbReference>
<dbReference type="InterPro" id="IPR012675">
    <property type="entry name" value="Beta-grasp_dom_sf"/>
</dbReference>
<accession>A0A174SM82</accession>
<dbReference type="InterPro" id="IPR052911">
    <property type="entry name" value="Corrinoid_activation_enz"/>
</dbReference>
<reference evidence="2 3" key="1">
    <citation type="submission" date="2015-09" db="EMBL/GenBank/DDBJ databases">
        <authorList>
            <consortium name="Pathogen Informatics"/>
        </authorList>
    </citation>
    <scope>NUCLEOTIDE SEQUENCE [LARGE SCALE GENOMIC DNA]</scope>
    <source>
        <strain evidence="2 3">2789STDY5834914</strain>
    </source>
</reference>
<dbReference type="InterPro" id="IPR041414">
    <property type="entry name" value="Raco-like_middle"/>
</dbReference>
<dbReference type="InterPro" id="IPR027980">
    <property type="entry name" value="RACo_C"/>
</dbReference>
<evidence type="ECO:0000313" key="2">
    <source>
        <dbReference type="EMBL" id="CUP97481.1"/>
    </source>
</evidence>
<evidence type="ECO:0000313" key="3">
    <source>
        <dbReference type="Proteomes" id="UP000095485"/>
    </source>
</evidence>